<dbReference type="GeneID" id="106476203"/>
<reference evidence="9" key="1">
    <citation type="submission" date="2025-08" db="UniProtKB">
        <authorList>
            <consortium name="RefSeq"/>
        </authorList>
    </citation>
    <scope>IDENTIFICATION</scope>
    <source>
        <tissue evidence="9">Muscle</tissue>
    </source>
</reference>
<dbReference type="SMART" id="SM00511">
    <property type="entry name" value="ORANGE"/>
    <property type="match status" value="1"/>
</dbReference>
<dbReference type="Pfam" id="PF07527">
    <property type="entry name" value="Hairy_orange"/>
    <property type="match status" value="1"/>
</dbReference>
<dbReference type="InterPro" id="IPR011598">
    <property type="entry name" value="bHLH_dom"/>
</dbReference>
<keyword evidence="2" id="KW-0805">Transcription regulation</keyword>
<evidence type="ECO:0000256" key="1">
    <source>
        <dbReference type="ARBA" id="ARBA00004123"/>
    </source>
</evidence>
<comment type="subcellular location">
    <subcellularLocation>
        <location evidence="1">Nucleus</location>
    </subcellularLocation>
</comment>
<protein>
    <submittedName>
        <fullName evidence="9">Hairy/enhancer-of-split related with YRPW motif protein-like isoform X2</fullName>
    </submittedName>
</protein>
<dbReference type="InterPro" id="IPR050370">
    <property type="entry name" value="HES_HEY"/>
</dbReference>
<feature type="compositionally biased region" description="Basic and acidic residues" evidence="6">
    <location>
        <begin position="133"/>
        <end position="145"/>
    </location>
</feature>
<evidence type="ECO:0000259" key="7">
    <source>
        <dbReference type="PROSITE" id="PS50888"/>
    </source>
</evidence>
<dbReference type="RefSeq" id="XP_022235842.1">
    <property type="nucleotide sequence ID" value="XM_022380134.1"/>
</dbReference>
<proteinExistence type="predicted"/>
<dbReference type="Gene3D" id="4.10.280.10">
    <property type="entry name" value="Helix-loop-helix DNA-binding domain"/>
    <property type="match status" value="1"/>
</dbReference>
<gene>
    <name evidence="9" type="primary">LOC106476203</name>
</gene>
<feature type="compositionally biased region" description="Basic and acidic residues" evidence="6">
    <location>
        <begin position="159"/>
        <end position="168"/>
    </location>
</feature>
<dbReference type="PROSITE" id="PS50888">
    <property type="entry name" value="BHLH"/>
    <property type="match status" value="1"/>
</dbReference>
<dbReference type="InterPro" id="IPR036638">
    <property type="entry name" value="HLH_DNA-bd_sf"/>
</dbReference>
<dbReference type="Gene3D" id="6.10.250.980">
    <property type="match status" value="1"/>
</dbReference>
<evidence type="ECO:0000313" key="8">
    <source>
        <dbReference type="Proteomes" id="UP000694941"/>
    </source>
</evidence>
<feature type="domain" description="BHLH" evidence="7">
    <location>
        <begin position="11"/>
        <end position="71"/>
    </location>
</feature>
<dbReference type="Proteomes" id="UP000694941">
    <property type="component" value="Unplaced"/>
</dbReference>
<accession>A0ABM1RWT7</accession>
<evidence type="ECO:0000256" key="3">
    <source>
        <dbReference type="ARBA" id="ARBA00023125"/>
    </source>
</evidence>
<evidence type="ECO:0000256" key="5">
    <source>
        <dbReference type="ARBA" id="ARBA00023242"/>
    </source>
</evidence>
<evidence type="ECO:0000256" key="6">
    <source>
        <dbReference type="SAM" id="MobiDB-lite"/>
    </source>
</evidence>
<keyword evidence="4" id="KW-0804">Transcription</keyword>
<evidence type="ECO:0000256" key="4">
    <source>
        <dbReference type="ARBA" id="ARBA00023163"/>
    </source>
</evidence>
<organism evidence="8 9">
    <name type="scientific">Limulus polyphemus</name>
    <name type="common">Atlantic horseshoe crab</name>
    <dbReference type="NCBI Taxonomy" id="6850"/>
    <lineage>
        <taxon>Eukaryota</taxon>
        <taxon>Metazoa</taxon>
        <taxon>Ecdysozoa</taxon>
        <taxon>Arthropoda</taxon>
        <taxon>Chelicerata</taxon>
        <taxon>Merostomata</taxon>
        <taxon>Xiphosura</taxon>
        <taxon>Limulidae</taxon>
        <taxon>Limulus</taxon>
    </lineage>
</organism>
<sequence>MLYQSYVFHRNLLIRKSKIEKRRRERINQSLAELKELLSLVDPNEMCETSTHTSKRRAEMLEKLVLHLRYLHTKFSSEVSTMLEAPPGEGFIIGYRKCMTEIARFLSANEYRQSPEFMPRLFCHLNRRLQENNKRYSEKSTKQTDDLLVPSDSSQTQEENSRETEPNHNELPVKNAFIGPGFFSSGYYFWPVYNRDTSSSDFIGRHPGIKMSLKKEMGSSQNDNQEDSRIIRNVECLNQANGKMSSSDFIGRHPGIKMSLKKEMGSSQNDNQEDSRIIRNVEGLNQANGKMVWRPW</sequence>
<dbReference type="Pfam" id="PF00010">
    <property type="entry name" value="HLH"/>
    <property type="match status" value="1"/>
</dbReference>
<evidence type="ECO:0000256" key="2">
    <source>
        <dbReference type="ARBA" id="ARBA00023015"/>
    </source>
</evidence>
<dbReference type="SUPFAM" id="SSF47459">
    <property type="entry name" value="HLH, helix-loop-helix DNA-binding domain"/>
    <property type="match status" value="1"/>
</dbReference>
<keyword evidence="5" id="KW-0539">Nucleus</keyword>
<feature type="region of interest" description="Disordered" evidence="6">
    <location>
        <begin position="133"/>
        <end position="173"/>
    </location>
</feature>
<dbReference type="SUPFAM" id="SSF158457">
    <property type="entry name" value="Orange domain-like"/>
    <property type="match status" value="1"/>
</dbReference>
<evidence type="ECO:0000313" key="9">
    <source>
        <dbReference type="RefSeq" id="XP_022235842.1"/>
    </source>
</evidence>
<keyword evidence="8" id="KW-1185">Reference proteome</keyword>
<name>A0ABM1RWT7_LIMPO</name>
<dbReference type="InterPro" id="IPR003650">
    <property type="entry name" value="Orange_dom"/>
</dbReference>
<dbReference type="PANTHER" id="PTHR10985">
    <property type="entry name" value="BASIC HELIX-LOOP-HELIX TRANSCRIPTION FACTOR, HES-RELATED"/>
    <property type="match status" value="1"/>
</dbReference>
<keyword evidence="3" id="KW-0238">DNA-binding</keyword>